<sequence>MVRCAPKQIGLICICSLETSFLIGKDANKTDEAIYHPTTSSIYITTAALCLLLSTVTQFKYNSVKVLNVTVRSKVISNIPWITYFIVLFMRSVVGAVIYAITPPNDSSHYKSQLTAYFIADGALKSLEVLCLLWALNHQRIYRSGGSMQQEINSLNSEDLSSSSQHGGFSAATRTLKNSKTEAVFMAQFIFAILFMILLEELEEVNKDEPGLFYWIYMSFFWSQCISTVVLAVLIAAKRNEDGPTFVVKLLVIAGVVFTLPGDIPSFIWSTCLSCSCSPKYFLTAYDIALFLSIPSIIIFFVVLRTEFLRLDQETQYRVIGGEVDSLFSVHSETIAEN</sequence>
<protein>
    <submittedName>
        <fullName evidence="2">Uncharacterized protein</fullName>
    </submittedName>
</protein>
<evidence type="ECO:0000313" key="3">
    <source>
        <dbReference type="Proteomes" id="UP001159427"/>
    </source>
</evidence>
<feature type="transmembrane region" description="Helical" evidence="1">
    <location>
        <begin position="246"/>
        <end position="269"/>
    </location>
</feature>
<feature type="transmembrane region" description="Helical" evidence="1">
    <location>
        <begin position="81"/>
        <end position="102"/>
    </location>
</feature>
<keyword evidence="1" id="KW-0812">Transmembrane</keyword>
<dbReference type="EMBL" id="CALNXI010000128">
    <property type="protein sequence ID" value="CAH3019873.1"/>
    <property type="molecule type" value="Genomic_DNA"/>
</dbReference>
<keyword evidence="1" id="KW-1133">Transmembrane helix</keyword>
<keyword evidence="1" id="KW-0472">Membrane</keyword>
<feature type="transmembrane region" description="Helical" evidence="1">
    <location>
        <begin position="183"/>
        <end position="200"/>
    </location>
</feature>
<evidence type="ECO:0000313" key="2">
    <source>
        <dbReference type="EMBL" id="CAH3019873.1"/>
    </source>
</evidence>
<proteinExistence type="predicted"/>
<feature type="transmembrane region" description="Helical" evidence="1">
    <location>
        <begin position="281"/>
        <end position="304"/>
    </location>
</feature>
<organism evidence="2 3">
    <name type="scientific">Porites evermanni</name>
    <dbReference type="NCBI Taxonomy" id="104178"/>
    <lineage>
        <taxon>Eukaryota</taxon>
        <taxon>Metazoa</taxon>
        <taxon>Cnidaria</taxon>
        <taxon>Anthozoa</taxon>
        <taxon>Hexacorallia</taxon>
        <taxon>Scleractinia</taxon>
        <taxon>Fungiina</taxon>
        <taxon>Poritidae</taxon>
        <taxon>Porites</taxon>
    </lineage>
</organism>
<evidence type="ECO:0000256" key="1">
    <source>
        <dbReference type="SAM" id="Phobius"/>
    </source>
</evidence>
<feature type="transmembrane region" description="Helical" evidence="1">
    <location>
        <begin position="114"/>
        <end position="136"/>
    </location>
</feature>
<accession>A0ABN8LWP0</accession>
<comment type="caution">
    <text evidence="2">The sequence shown here is derived from an EMBL/GenBank/DDBJ whole genome shotgun (WGS) entry which is preliminary data.</text>
</comment>
<feature type="transmembrane region" description="Helical" evidence="1">
    <location>
        <begin position="42"/>
        <end position="61"/>
    </location>
</feature>
<dbReference type="Proteomes" id="UP001159427">
    <property type="component" value="Unassembled WGS sequence"/>
</dbReference>
<keyword evidence="3" id="KW-1185">Reference proteome</keyword>
<feature type="transmembrane region" description="Helical" evidence="1">
    <location>
        <begin position="212"/>
        <end position="234"/>
    </location>
</feature>
<reference evidence="2 3" key="1">
    <citation type="submission" date="2022-05" db="EMBL/GenBank/DDBJ databases">
        <authorList>
            <consortium name="Genoscope - CEA"/>
            <person name="William W."/>
        </authorList>
    </citation>
    <scope>NUCLEOTIDE SEQUENCE [LARGE SCALE GENOMIC DNA]</scope>
</reference>
<name>A0ABN8LWP0_9CNID</name>
<gene>
    <name evidence="2" type="ORF">PEVE_00004479</name>
</gene>